<proteinExistence type="predicted"/>
<reference evidence="1" key="1">
    <citation type="submission" date="2020-07" db="EMBL/GenBank/DDBJ databases">
        <authorList>
            <person name="Lin J."/>
        </authorList>
    </citation>
    <scope>NUCLEOTIDE SEQUENCE</scope>
</reference>
<protein>
    <submittedName>
        <fullName evidence="1">Uncharacterized protein</fullName>
    </submittedName>
</protein>
<evidence type="ECO:0000313" key="1">
    <source>
        <dbReference type="EMBL" id="CAD1837585.1"/>
    </source>
</evidence>
<sequence>MLHLVWFQAGVLGEWWTPSSEQSKGSVVVGFDHACLPFVLIRTCLYGSLPTSRHSGVSLRDLCSLVRYRVAYGAWRVRLIPRVGMLELPLALRRHKPDYTFKFYNFICSLLGLVVQLVQVSNCPLGTINYSSHAPCFMFSFRAFHFGRARDRGKGFASS</sequence>
<gene>
    <name evidence="1" type="ORF">CB5_LOCUS20796</name>
</gene>
<name>A0A6V7Q3W2_ANACO</name>
<dbReference type="EMBL" id="LR862132">
    <property type="protein sequence ID" value="CAD1837585.1"/>
    <property type="molecule type" value="Genomic_DNA"/>
</dbReference>
<dbReference type="AlphaFoldDB" id="A0A6V7Q3W2"/>
<accession>A0A6V7Q3W2</accession>
<organism evidence="1">
    <name type="scientific">Ananas comosus var. bracteatus</name>
    <name type="common">red pineapple</name>
    <dbReference type="NCBI Taxonomy" id="296719"/>
    <lineage>
        <taxon>Eukaryota</taxon>
        <taxon>Viridiplantae</taxon>
        <taxon>Streptophyta</taxon>
        <taxon>Embryophyta</taxon>
        <taxon>Tracheophyta</taxon>
        <taxon>Spermatophyta</taxon>
        <taxon>Magnoliopsida</taxon>
        <taxon>Liliopsida</taxon>
        <taxon>Poales</taxon>
        <taxon>Bromeliaceae</taxon>
        <taxon>Bromelioideae</taxon>
        <taxon>Ananas</taxon>
    </lineage>
</organism>